<keyword evidence="3" id="KW-1185">Reference proteome</keyword>
<accession>A0ABS0HV04</accession>
<dbReference type="SUPFAM" id="SSF69118">
    <property type="entry name" value="AhpD-like"/>
    <property type="match status" value="1"/>
</dbReference>
<protein>
    <submittedName>
        <fullName evidence="2">Alkylhydroperoxidase domain protein</fullName>
    </submittedName>
</protein>
<dbReference type="InterPro" id="IPR010195">
    <property type="entry name" value="Uncharacterised_peroxidase-rel"/>
</dbReference>
<dbReference type="PANTHER" id="PTHR35446">
    <property type="entry name" value="SI:CH211-175M2.5"/>
    <property type="match status" value="1"/>
</dbReference>
<dbReference type="Gene3D" id="1.20.1290.10">
    <property type="entry name" value="AhpD-like"/>
    <property type="match status" value="1"/>
</dbReference>
<dbReference type="InterPro" id="IPR029032">
    <property type="entry name" value="AhpD-like"/>
</dbReference>
<name>A0ABS0HV04_9HYPH</name>
<evidence type="ECO:0000313" key="2">
    <source>
        <dbReference type="EMBL" id="MBF9197309.1"/>
    </source>
</evidence>
<dbReference type="Pfam" id="PF02627">
    <property type="entry name" value="CMD"/>
    <property type="match status" value="1"/>
</dbReference>
<evidence type="ECO:0000259" key="1">
    <source>
        <dbReference type="Pfam" id="PF02627"/>
    </source>
</evidence>
<evidence type="ECO:0000313" key="3">
    <source>
        <dbReference type="Proteomes" id="UP000611708"/>
    </source>
</evidence>
<dbReference type="InterPro" id="IPR004675">
    <property type="entry name" value="AhpD_core"/>
</dbReference>
<reference evidence="2 3" key="1">
    <citation type="submission" date="2020-11" db="EMBL/GenBank/DDBJ databases">
        <authorList>
            <person name="Kim M.K."/>
        </authorList>
    </citation>
    <scope>NUCLEOTIDE SEQUENCE [LARGE SCALE GENOMIC DNA]</scope>
    <source>
        <strain evidence="2 3">BT290</strain>
    </source>
</reference>
<dbReference type="NCBIfam" id="TIGR04030">
    <property type="entry name" value="perox_Avi_7169"/>
    <property type="match status" value="1"/>
</dbReference>
<proteinExistence type="predicted"/>
<dbReference type="NCBIfam" id="TIGR01926">
    <property type="entry name" value="peroxid_rel"/>
    <property type="match status" value="1"/>
</dbReference>
<organism evidence="2 3">
    <name type="scientific">Microvirga terrestris</name>
    <dbReference type="NCBI Taxonomy" id="2791024"/>
    <lineage>
        <taxon>Bacteria</taxon>
        <taxon>Pseudomonadati</taxon>
        <taxon>Pseudomonadota</taxon>
        <taxon>Alphaproteobacteria</taxon>
        <taxon>Hyphomicrobiales</taxon>
        <taxon>Methylobacteriaceae</taxon>
        <taxon>Microvirga</taxon>
    </lineage>
</organism>
<dbReference type="RefSeq" id="WP_196264673.1">
    <property type="nucleotide sequence ID" value="NZ_JADQDN010000007.1"/>
</dbReference>
<dbReference type="NCBIfam" id="TIGR00778">
    <property type="entry name" value="ahpD_dom"/>
    <property type="match status" value="1"/>
</dbReference>
<gene>
    <name evidence="2" type="ORF">I2H36_14780</name>
</gene>
<dbReference type="Proteomes" id="UP000611708">
    <property type="component" value="Unassembled WGS sequence"/>
</dbReference>
<dbReference type="PANTHER" id="PTHR35446:SF2">
    <property type="entry name" value="CARBOXYMUCONOLACTONE DECARBOXYLASE-LIKE DOMAIN-CONTAINING PROTEIN"/>
    <property type="match status" value="1"/>
</dbReference>
<comment type="caution">
    <text evidence="2">The sequence shown here is derived from an EMBL/GenBank/DDBJ whole genome shotgun (WGS) entry which is preliminary data.</text>
</comment>
<sequence>MTETTLSHPDNREPTAFTQDELGWLPWLEPFPVEELTERHWSGLVDVSRAKSPYFLLLARDPDVLQARTKTDKDIFYNTSNGLPRAERELAATATSRANGCIFCASVHSRFATQYSKRRADVQRILDEGVETDIDRRWNAIIEASVALTNTPIAFDHRQVAALRAAGLDDLEIVDVVNGAAFFNWANRLMLSLGEPTPPAKAQLV</sequence>
<dbReference type="InterPro" id="IPR003779">
    <property type="entry name" value="CMD-like"/>
</dbReference>
<dbReference type="InterPro" id="IPR023923">
    <property type="entry name" value="AhpD_Avi7169"/>
</dbReference>
<dbReference type="EMBL" id="JADQDN010000007">
    <property type="protein sequence ID" value="MBF9197309.1"/>
    <property type="molecule type" value="Genomic_DNA"/>
</dbReference>
<feature type="domain" description="Carboxymuconolactone decarboxylase-like" evidence="1">
    <location>
        <begin position="62"/>
        <end position="132"/>
    </location>
</feature>